<comment type="caution">
    <text evidence="2">The sequence shown here is derived from an EMBL/GenBank/DDBJ whole genome shotgun (WGS) entry which is preliminary data.</text>
</comment>
<gene>
    <name evidence="2" type="ORF">BZB76_1890</name>
</gene>
<keyword evidence="3" id="KW-1185">Reference proteome</keyword>
<feature type="domain" description="Novel STAND NTPase 1" evidence="1">
    <location>
        <begin position="17"/>
        <end position="220"/>
    </location>
</feature>
<dbReference type="RefSeq" id="WP_147449383.1">
    <property type="nucleotide sequence ID" value="NZ_RBWU01000002.1"/>
</dbReference>
<name>A0A495QSP6_9ACTN</name>
<dbReference type="Gene3D" id="1.25.40.10">
    <property type="entry name" value="Tetratricopeptide repeat domain"/>
    <property type="match status" value="1"/>
</dbReference>
<dbReference type="InterPro" id="IPR049052">
    <property type="entry name" value="nSTAND1"/>
</dbReference>
<evidence type="ECO:0000259" key="1">
    <source>
        <dbReference type="Pfam" id="PF20703"/>
    </source>
</evidence>
<dbReference type="Pfam" id="PF20703">
    <property type="entry name" value="nSTAND1"/>
    <property type="match status" value="1"/>
</dbReference>
<reference evidence="2 3" key="1">
    <citation type="submission" date="2018-10" db="EMBL/GenBank/DDBJ databases">
        <title>Genomic Encyclopedia of Archaeal and Bacterial Type Strains, Phase II (KMG-II): from individual species to whole genera.</title>
        <authorList>
            <person name="Goeker M."/>
        </authorList>
    </citation>
    <scope>NUCLEOTIDE SEQUENCE [LARGE SCALE GENOMIC DNA]</scope>
    <source>
        <strain evidence="2 3">DSM 43383</strain>
    </source>
</reference>
<accession>A0A495QSP6</accession>
<evidence type="ECO:0000313" key="3">
    <source>
        <dbReference type="Proteomes" id="UP000274601"/>
    </source>
</evidence>
<protein>
    <recommendedName>
        <fullName evidence="1">Novel STAND NTPase 1 domain-containing protein</fullName>
    </recommendedName>
</protein>
<evidence type="ECO:0000313" key="2">
    <source>
        <dbReference type="EMBL" id="RKS76534.1"/>
    </source>
</evidence>
<dbReference type="InterPro" id="IPR011990">
    <property type="entry name" value="TPR-like_helical_dom_sf"/>
</dbReference>
<dbReference type="AlphaFoldDB" id="A0A495QSP6"/>
<organism evidence="2 3">
    <name type="scientific">Actinomadura pelletieri DSM 43383</name>
    <dbReference type="NCBI Taxonomy" id="1120940"/>
    <lineage>
        <taxon>Bacteria</taxon>
        <taxon>Bacillati</taxon>
        <taxon>Actinomycetota</taxon>
        <taxon>Actinomycetes</taxon>
        <taxon>Streptosporangiales</taxon>
        <taxon>Thermomonosporaceae</taxon>
        <taxon>Actinomadura</taxon>
    </lineage>
</organism>
<dbReference type="EMBL" id="RBWU01000002">
    <property type="protein sequence ID" value="RKS76534.1"/>
    <property type="molecule type" value="Genomic_DNA"/>
</dbReference>
<dbReference type="Proteomes" id="UP000274601">
    <property type="component" value="Unassembled WGS sequence"/>
</dbReference>
<sequence>MIAQFPFDPPGSQANGRAFDEPDREIICGRAAETREVVGLWRTNRLTVLSGRAGAGKTSLLCSGVLPSLRAEGAHVLSPAHVAHWPSFPMAALPEYNRYRMAVLASWYTRASPVQISELTIETYVRKHQRMDRFGHRVPTYAAIDGAEALLSTPGRYERHRRDFALELATAMERSPDLHLLLAVREDAFDEISEFAARLGHARPAVCTIEPLKPEAAQETAASLLRRSGCLNEVVAGALGRDLVRELRTVRTARPVGGVQTTSRVEPVLLRLVCDRPPEELPGDTQISPERLRAEVNRVLTEFCAHSLTTIAADHSLPLRTLSSVFRTSFGGPQGQVGVLADRLYEAVPEPVVHALQDCHLIRAHIRDGRRYYELQHPRLIEPIEGLEERAVPIRRPGPSARLWQAREALAAGDSELARHHAEAVTRSCGEGEIRVLGDATTFLGDIAFDRGDTSTATARYREAAAIFEAIPDNTAVGWLLAGIGRALLESAPGEAVRELRTAASRLPHELSIQTALGRALWRSGRTHAAAAVFEGVLGHDATNREALTAKQALSGIA</sequence>
<dbReference type="OrthoDB" id="3204522at2"/>
<proteinExistence type="predicted"/>
<dbReference type="SUPFAM" id="SSF48452">
    <property type="entry name" value="TPR-like"/>
    <property type="match status" value="1"/>
</dbReference>